<dbReference type="Proteomes" id="UP000608594">
    <property type="component" value="Unassembled WGS sequence"/>
</dbReference>
<evidence type="ECO:0000256" key="1">
    <source>
        <dbReference type="SAM" id="MobiDB-lite"/>
    </source>
</evidence>
<accession>A0A926GGX7</accession>
<feature type="region of interest" description="Disordered" evidence="1">
    <location>
        <begin position="81"/>
        <end position="152"/>
    </location>
</feature>
<reference evidence="2" key="1">
    <citation type="submission" date="2020-08" db="EMBL/GenBank/DDBJ databases">
        <title>Paracoccus amoyensis sp. nov., isolated from the surface seawater at coast of Xiamen, Fujian.</title>
        <authorList>
            <person name="Lyu L."/>
        </authorList>
    </citation>
    <scope>NUCLEOTIDE SEQUENCE</scope>
    <source>
        <strain evidence="2">11-3</strain>
    </source>
</reference>
<protein>
    <submittedName>
        <fullName evidence="2">DUF4177 domain-containing protein</fullName>
    </submittedName>
</protein>
<keyword evidence="3" id="KW-1185">Reference proteome</keyword>
<feature type="region of interest" description="Disordered" evidence="1">
    <location>
        <begin position="1"/>
        <end position="24"/>
    </location>
</feature>
<dbReference type="AlphaFoldDB" id="A0A926GGX7"/>
<dbReference type="EMBL" id="JACOQL010000003">
    <property type="protein sequence ID" value="MBC9247079.1"/>
    <property type="molecule type" value="Genomic_DNA"/>
</dbReference>
<comment type="caution">
    <text evidence="2">The sequence shown here is derived from an EMBL/GenBank/DDBJ whole genome shotgun (WGS) entry which is preliminary data.</text>
</comment>
<proteinExistence type="predicted"/>
<gene>
    <name evidence="2" type="ORF">H4P12_10180</name>
</gene>
<feature type="compositionally biased region" description="Basic and acidic residues" evidence="1">
    <location>
        <begin position="14"/>
        <end position="24"/>
    </location>
</feature>
<feature type="compositionally biased region" description="Polar residues" evidence="1">
    <location>
        <begin position="81"/>
        <end position="91"/>
    </location>
</feature>
<name>A0A926GGX7_9RHOB</name>
<evidence type="ECO:0000313" key="2">
    <source>
        <dbReference type="EMBL" id="MBC9247079.1"/>
    </source>
</evidence>
<sequence length="152" mass="16277">MTAYEYNVIPAPNRGEKDKDAKTPSDRYAVAFTAELNRMAQDGWEYIRADVLPSEERTGLTGRSTVYHNLLVFRRLIASSGKSGKTVQHATPQPEYPVAASPVRQPEPVPDAPAAAAPQSADRTVAAEQKPAVSVPQGNATPPAPRSAPADN</sequence>
<evidence type="ECO:0000313" key="3">
    <source>
        <dbReference type="Proteomes" id="UP000608594"/>
    </source>
</evidence>
<dbReference type="RefSeq" id="WP_187793583.1">
    <property type="nucleotide sequence ID" value="NZ_JACOQL010000003.1"/>
</dbReference>
<organism evidence="2 3">
    <name type="scientific">Paracoccus amoyensis</name>
    <dbReference type="NCBI Taxonomy" id="2760093"/>
    <lineage>
        <taxon>Bacteria</taxon>
        <taxon>Pseudomonadati</taxon>
        <taxon>Pseudomonadota</taxon>
        <taxon>Alphaproteobacteria</taxon>
        <taxon>Rhodobacterales</taxon>
        <taxon>Paracoccaceae</taxon>
        <taxon>Paracoccus</taxon>
    </lineage>
</organism>